<evidence type="ECO:0000313" key="1">
    <source>
        <dbReference type="EMBL" id="KAJ2921069.1"/>
    </source>
</evidence>
<dbReference type="Gene3D" id="3.80.10.10">
    <property type="entry name" value="Ribonuclease Inhibitor"/>
    <property type="match status" value="2"/>
</dbReference>
<dbReference type="AlphaFoldDB" id="A0A9W8MA38"/>
<gene>
    <name evidence="1" type="ORF">H1R20_g16030</name>
</gene>
<dbReference type="EMBL" id="JANBPK010001683">
    <property type="protein sequence ID" value="KAJ2921069.1"/>
    <property type="molecule type" value="Genomic_DNA"/>
</dbReference>
<dbReference type="InterPro" id="IPR032675">
    <property type="entry name" value="LRR_dom_sf"/>
</dbReference>
<feature type="non-terminal residue" evidence="1">
    <location>
        <position position="1"/>
    </location>
</feature>
<dbReference type="Proteomes" id="UP001140091">
    <property type="component" value="Unassembled WGS sequence"/>
</dbReference>
<name>A0A9W8MA38_9AGAR</name>
<dbReference type="SUPFAM" id="SSF52047">
    <property type="entry name" value="RNI-like"/>
    <property type="match status" value="2"/>
</dbReference>
<protein>
    <recommendedName>
        <fullName evidence="3">RNI-like protein</fullName>
    </recommendedName>
</protein>
<dbReference type="PANTHER" id="PTHR38926:SF5">
    <property type="entry name" value="F-BOX AND LEUCINE-RICH REPEAT PROTEIN 6"/>
    <property type="match status" value="1"/>
</dbReference>
<evidence type="ECO:0000313" key="2">
    <source>
        <dbReference type="Proteomes" id="UP001140091"/>
    </source>
</evidence>
<sequence>METALRLPDVLDLIVQNFRVRPLDRPTLVAKKHDYSRHPVHFSRDDLVSSKEKTHTLYRLALTNRAFSQAALPVLWSFIQSMEPLLKLVPGTVYSPATGIWFSTRLRPLCEEDLRCFEAAARKVKHLIVTDRRRRTVPSGFRPRVFSEISRCLGNRPFVPFLQSLLVDESCDYASFLFTDTLKKLVIVCKGDGVEPEGQGQNLIALLPARVPLLEELFVACRLSPSNLQDILKLEHLRKLTFDFRKYFWPVDEAGRHQFFKDLERLPKLREVDVGNMLLDYRNRISPLLEPGLVAYHFQALERLVFDGLPDYLMKILLRLRGTGLKSIVFWSERDAWDYGEDEEEDGVPVLPEEAEEKFSIGKALSIVGEQHFNTLTTLEIDASGNTATFRALDLEPLLRIAGMQNLDFHSARNTGINDEFVLKMASSWPQLELLRLFSDTRFGCPTLASVQAFARHCPNLRRLSLDMDPKIVQLHDHETIPPLQHLTLFSVLDDPGLIQDDEVAAIARFLSGCFPALIFPFVERSTAYPPKPSGPRAWTTVFKRLLQDRDAGGVKKLTGIFRPGTIQIGSGIDLGGGLVLIANKHDYSWHPAHFSRDDLVSSKEKMQTLYRLALTNRALSQAALPVLWSFIQSIEPLLKLVPGTVYCPAYGVWFSTQRRPLRKEDLQWFEAAARKVKYLIVTKTQRKSLPSPSGIQPRVFSEISRCLGNRPIVPFLRSLLVDESCDYVSFLFTDTLRKLVIVCTGDGAEPEGRGQNLIALLPVRVPLLEELFVACRLSPSNLQDILKLEHLRKLTFDFDECFWPVDEAGRYQFFKDLERLPKLRELDVGSMLLDYRNRISPLLEPGLVTYHFQALERLVFDGLPDYLMKILLRLRGTGLKSIVYWSKDNAWDYCEDNDEDGVPVLPEEAEEKFSVGKALSIIGEQHFKTLTTLEIDAFDNTGTFRALDLEPLLRIPGMQNLDFHSARNTGIDDEFVLKMASSWPQLELLRLFSDTRFGCPTLASVQAFARHCPNLRRLSLDMDPKIGELDDCETIPPLQHLTLFSVLDDPGRIQDEEVAAIARFLSGCFPALIFPFVERSTAYRPKPSGPRAWTTVFKRLLQDRDAGEVKKLTGIFRPNTIQIGSGIDLGGGLVLNLILEFDI</sequence>
<comment type="caution">
    <text evidence="1">The sequence shown here is derived from an EMBL/GenBank/DDBJ whole genome shotgun (WGS) entry which is preliminary data.</text>
</comment>
<evidence type="ECO:0008006" key="3">
    <source>
        <dbReference type="Google" id="ProtNLM"/>
    </source>
</evidence>
<dbReference type="OrthoDB" id="2631350at2759"/>
<organism evidence="1 2">
    <name type="scientific">Candolleomyces eurysporus</name>
    <dbReference type="NCBI Taxonomy" id="2828524"/>
    <lineage>
        <taxon>Eukaryota</taxon>
        <taxon>Fungi</taxon>
        <taxon>Dikarya</taxon>
        <taxon>Basidiomycota</taxon>
        <taxon>Agaricomycotina</taxon>
        <taxon>Agaricomycetes</taxon>
        <taxon>Agaricomycetidae</taxon>
        <taxon>Agaricales</taxon>
        <taxon>Agaricineae</taxon>
        <taxon>Psathyrellaceae</taxon>
        <taxon>Candolleomyces</taxon>
    </lineage>
</organism>
<dbReference type="PANTHER" id="PTHR38926">
    <property type="entry name" value="F-BOX DOMAIN CONTAINING PROTEIN, EXPRESSED"/>
    <property type="match status" value="1"/>
</dbReference>
<keyword evidence="2" id="KW-1185">Reference proteome</keyword>
<accession>A0A9W8MA38</accession>
<proteinExistence type="predicted"/>
<reference evidence="1" key="1">
    <citation type="submission" date="2022-06" db="EMBL/GenBank/DDBJ databases">
        <title>Genome Sequence of Candolleomyces eurysporus.</title>
        <authorList>
            <person name="Buettner E."/>
        </authorList>
    </citation>
    <scope>NUCLEOTIDE SEQUENCE</scope>
    <source>
        <strain evidence="1">VTCC 930004</strain>
    </source>
</reference>